<evidence type="ECO:0000313" key="9">
    <source>
        <dbReference type="Proteomes" id="UP000654075"/>
    </source>
</evidence>
<dbReference type="EMBL" id="CAJNNV010014037">
    <property type="protein sequence ID" value="CAE8602241.1"/>
    <property type="molecule type" value="Genomic_DNA"/>
</dbReference>
<feature type="region of interest" description="Disordered" evidence="6">
    <location>
        <begin position="370"/>
        <end position="396"/>
    </location>
</feature>
<keyword evidence="1" id="KW-0723">Serine/threonine-protein kinase</keyword>
<reference evidence="8" key="1">
    <citation type="submission" date="2021-02" db="EMBL/GenBank/DDBJ databases">
        <authorList>
            <person name="Dougan E. K."/>
            <person name="Rhodes N."/>
            <person name="Thang M."/>
            <person name="Chan C."/>
        </authorList>
    </citation>
    <scope>NUCLEOTIDE SEQUENCE</scope>
</reference>
<keyword evidence="4" id="KW-0418">Kinase</keyword>
<proteinExistence type="predicted"/>
<dbReference type="InterPro" id="IPR011009">
    <property type="entry name" value="Kinase-like_dom_sf"/>
</dbReference>
<dbReference type="GO" id="GO:0004674">
    <property type="term" value="F:protein serine/threonine kinase activity"/>
    <property type="evidence" value="ECO:0007669"/>
    <property type="project" value="UniProtKB-KW"/>
</dbReference>
<accession>A0A813ET81</accession>
<comment type="caution">
    <text evidence="8">The sequence shown here is derived from an EMBL/GenBank/DDBJ whole genome shotgun (WGS) entry which is preliminary data.</text>
</comment>
<dbReference type="Pfam" id="PF00069">
    <property type="entry name" value="Pkinase"/>
    <property type="match status" value="1"/>
</dbReference>
<dbReference type="InterPro" id="IPR045270">
    <property type="entry name" value="STKc_AGC"/>
</dbReference>
<dbReference type="OMA" id="FRDEECH"/>
<keyword evidence="5" id="KW-0067">ATP-binding</keyword>
<dbReference type="PANTHER" id="PTHR24353">
    <property type="entry name" value="CYCLIC NUCLEOTIDE-DEPENDENT PROTEIN KINASE"/>
    <property type="match status" value="1"/>
</dbReference>
<dbReference type="SMART" id="SM00220">
    <property type="entry name" value="S_TKc"/>
    <property type="match status" value="1"/>
</dbReference>
<evidence type="ECO:0000313" key="8">
    <source>
        <dbReference type="EMBL" id="CAE8602241.1"/>
    </source>
</evidence>
<feature type="domain" description="Protein kinase" evidence="7">
    <location>
        <begin position="17"/>
        <end position="294"/>
    </location>
</feature>
<evidence type="ECO:0000256" key="3">
    <source>
        <dbReference type="ARBA" id="ARBA00022741"/>
    </source>
</evidence>
<keyword evidence="9" id="KW-1185">Reference proteome</keyword>
<name>A0A813ET81_POLGL</name>
<dbReference type="Gene3D" id="1.10.510.10">
    <property type="entry name" value="Transferase(Phosphotransferase) domain 1"/>
    <property type="match status" value="1"/>
</dbReference>
<dbReference type="InterPro" id="IPR000719">
    <property type="entry name" value="Prot_kinase_dom"/>
</dbReference>
<dbReference type="CDD" id="cd05123">
    <property type="entry name" value="STKc_AGC"/>
    <property type="match status" value="1"/>
</dbReference>
<dbReference type="SUPFAM" id="SSF56112">
    <property type="entry name" value="Protein kinase-like (PK-like)"/>
    <property type="match status" value="1"/>
</dbReference>
<evidence type="ECO:0000256" key="4">
    <source>
        <dbReference type="ARBA" id="ARBA00022777"/>
    </source>
</evidence>
<dbReference type="PANTHER" id="PTHR24353:SF147">
    <property type="entry name" value="CGMP-DEPENDENT SERINE_THREONIN PROTEIN KINASE-RELATED"/>
    <property type="match status" value="1"/>
</dbReference>
<protein>
    <recommendedName>
        <fullName evidence="7">Protein kinase domain-containing protein</fullName>
    </recommendedName>
</protein>
<evidence type="ECO:0000256" key="1">
    <source>
        <dbReference type="ARBA" id="ARBA00022527"/>
    </source>
</evidence>
<evidence type="ECO:0000259" key="7">
    <source>
        <dbReference type="PROSITE" id="PS50011"/>
    </source>
</evidence>
<dbReference type="InterPro" id="IPR008271">
    <property type="entry name" value="Ser/Thr_kinase_AS"/>
</dbReference>
<evidence type="ECO:0000256" key="5">
    <source>
        <dbReference type="ARBA" id="ARBA00022840"/>
    </source>
</evidence>
<keyword evidence="2" id="KW-0808">Transferase</keyword>
<gene>
    <name evidence="8" type="ORF">PGLA1383_LOCUS20495</name>
</gene>
<keyword evidence="3" id="KW-0547">Nucleotide-binding</keyword>
<dbReference type="Proteomes" id="UP000654075">
    <property type="component" value="Unassembled WGS sequence"/>
</dbReference>
<dbReference type="GO" id="GO:0005524">
    <property type="term" value="F:ATP binding"/>
    <property type="evidence" value="ECO:0007669"/>
    <property type="project" value="UniProtKB-KW"/>
</dbReference>
<dbReference type="PROSITE" id="PS50011">
    <property type="entry name" value="PROTEIN_KINASE_DOM"/>
    <property type="match status" value="1"/>
</dbReference>
<dbReference type="AlphaFoldDB" id="A0A813ET81"/>
<organism evidence="8 9">
    <name type="scientific">Polarella glacialis</name>
    <name type="common">Dinoflagellate</name>
    <dbReference type="NCBI Taxonomy" id="89957"/>
    <lineage>
        <taxon>Eukaryota</taxon>
        <taxon>Sar</taxon>
        <taxon>Alveolata</taxon>
        <taxon>Dinophyceae</taxon>
        <taxon>Suessiales</taxon>
        <taxon>Suessiaceae</taxon>
        <taxon>Polarella</taxon>
    </lineage>
</organism>
<sequence>MSFPLPPKLRRRTTDFVIDKEVLGEGSLCLVHPCVEKASGSRFALKAFDRATLRSSKKEADVTMEEHCLRRLNHPSVALCGRLFKTRFQVKLHASFRDEECHYFTLDLCPGGDLWSFVRHVGCPDRLARHYLSQVLEAVQYLRDAQIVHRDLKAENVMIGAMGNCKLIDFGSAKDLANPQVKGAGTRNFKSSMEEYVGTPNFMAPEVVRNLASDFRSDTWSLGCLVFQVLTGLPPFYGGSLLRVYKKICAVRLELPEHWLLPEARDLIGCMLVKDPDARLGCTELQEIQAHPYFADFIPGCPLLDRPWEGAHRRSAPVLSLEEMCIRRLGRRWAQLGARAQGFAALEGVRPQVRSNLLRLAEVQELVAGKANDGSTSSSGVEEDEGPTTATPTTRG</sequence>
<dbReference type="PROSITE" id="PS00108">
    <property type="entry name" value="PROTEIN_KINASE_ST"/>
    <property type="match status" value="1"/>
</dbReference>
<evidence type="ECO:0000256" key="6">
    <source>
        <dbReference type="SAM" id="MobiDB-lite"/>
    </source>
</evidence>
<evidence type="ECO:0000256" key="2">
    <source>
        <dbReference type="ARBA" id="ARBA00022679"/>
    </source>
</evidence>
<dbReference type="OrthoDB" id="347657at2759"/>